<feature type="active site" description="Schiff-base intermediate with substrate" evidence="4">
    <location>
        <position position="164"/>
    </location>
</feature>
<comment type="similarity">
    <text evidence="1 3">Belongs to the DapA family.</text>
</comment>
<dbReference type="GO" id="GO:0008840">
    <property type="term" value="F:4-hydroxy-tetrahydrodipicolinate synthase activity"/>
    <property type="evidence" value="ECO:0007669"/>
    <property type="project" value="TreeGrafter"/>
</dbReference>
<dbReference type="RefSeq" id="WP_406856359.1">
    <property type="nucleotide sequence ID" value="NZ_CP157484.1"/>
</dbReference>
<evidence type="ECO:0000313" key="6">
    <source>
        <dbReference type="EMBL" id="XBO39514.1"/>
    </source>
</evidence>
<dbReference type="SUPFAM" id="SSF51569">
    <property type="entry name" value="Aldolase"/>
    <property type="match status" value="1"/>
</dbReference>
<dbReference type="PIRSF" id="PIRSF001365">
    <property type="entry name" value="DHDPS"/>
    <property type="match status" value="1"/>
</dbReference>
<evidence type="ECO:0000256" key="3">
    <source>
        <dbReference type="PIRNR" id="PIRNR001365"/>
    </source>
</evidence>
<name>A0AAU7JHA5_9HYPH</name>
<sequence length="298" mass="31414">MSSVFQGLSAFPITPADRDGRVDAEALGRLVERLIAARVDSIGLLGSTGTYAYLSREERRRAVSIAAEAARGRTPLVVGIGALRTDEAIRLGRDAREAGADAVLLAPVSYTPLTEREVEAHFTAVADAVGLPLCVYDNPATTHFSFTPALIGRLSRHPSIVAVKAPSAEAAAMPERLAALRAVTSETFQIGFSGDWNAAEALIAGGAAWYSVLGGLFPDPCMSIVKAAQAGDVTAARDANAALEPLWALFRELSSLRVVYAAANLLGLCRADPPLPILPLGDKDAQRCQDIISRLGLR</sequence>
<dbReference type="PRINTS" id="PR00146">
    <property type="entry name" value="DHPICSNTHASE"/>
</dbReference>
<dbReference type="InterPro" id="IPR013785">
    <property type="entry name" value="Aldolase_TIM"/>
</dbReference>
<dbReference type="PANTHER" id="PTHR12128:SF66">
    <property type="entry name" value="4-HYDROXY-2-OXOGLUTARATE ALDOLASE, MITOCHONDRIAL"/>
    <property type="match status" value="1"/>
</dbReference>
<evidence type="ECO:0000256" key="4">
    <source>
        <dbReference type="PIRSR" id="PIRSR001365-1"/>
    </source>
</evidence>
<feature type="active site" description="Proton donor/acceptor" evidence="4">
    <location>
        <position position="136"/>
    </location>
</feature>
<organism evidence="6">
    <name type="scientific">Alsobacter sp. KACC 23698</name>
    <dbReference type="NCBI Taxonomy" id="3149229"/>
    <lineage>
        <taxon>Bacteria</taxon>
        <taxon>Pseudomonadati</taxon>
        <taxon>Pseudomonadota</taxon>
        <taxon>Alphaproteobacteria</taxon>
        <taxon>Hyphomicrobiales</taxon>
        <taxon>Alsobacteraceae</taxon>
        <taxon>Alsobacter</taxon>
    </lineage>
</organism>
<dbReference type="EMBL" id="CP157484">
    <property type="protein sequence ID" value="XBO39514.1"/>
    <property type="molecule type" value="Genomic_DNA"/>
</dbReference>
<dbReference type="AlphaFoldDB" id="A0AAU7JHA5"/>
<dbReference type="Gene3D" id="3.20.20.70">
    <property type="entry name" value="Aldolase class I"/>
    <property type="match status" value="1"/>
</dbReference>
<proteinExistence type="inferred from homology"/>
<gene>
    <name evidence="6" type="ORF">ABEG18_01625</name>
</gene>
<dbReference type="Pfam" id="PF00701">
    <property type="entry name" value="DHDPS"/>
    <property type="match status" value="1"/>
</dbReference>
<evidence type="ECO:0000256" key="1">
    <source>
        <dbReference type="ARBA" id="ARBA00007592"/>
    </source>
</evidence>
<feature type="binding site" evidence="5">
    <location>
        <position position="48"/>
    </location>
    <ligand>
        <name>pyruvate</name>
        <dbReference type="ChEBI" id="CHEBI:15361"/>
    </ligand>
</feature>
<evidence type="ECO:0000256" key="5">
    <source>
        <dbReference type="PIRSR" id="PIRSR001365-2"/>
    </source>
</evidence>
<reference evidence="6" key="1">
    <citation type="submission" date="2024-05" db="EMBL/GenBank/DDBJ databases">
        <authorList>
            <person name="Kim S."/>
            <person name="Heo J."/>
            <person name="Choi H."/>
            <person name="Choi Y."/>
            <person name="Kwon S.-W."/>
            <person name="Kim Y."/>
        </authorList>
    </citation>
    <scope>NUCLEOTIDE SEQUENCE</scope>
    <source>
        <strain evidence="6">KACC 23698</strain>
    </source>
</reference>
<evidence type="ECO:0000256" key="2">
    <source>
        <dbReference type="ARBA" id="ARBA00023239"/>
    </source>
</evidence>
<dbReference type="GO" id="GO:0005829">
    <property type="term" value="C:cytosol"/>
    <property type="evidence" value="ECO:0007669"/>
    <property type="project" value="TreeGrafter"/>
</dbReference>
<dbReference type="InterPro" id="IPR002220">
    <property type="entry name" value="DapA-like"/>
</dbReference>
<keyword evidence="2 3" id="KW-0456">Lyase</keyword>
<dbReference type="SMART" id="SM01130">
    <property type="entry name" value="DHDPS"/>
    <property type="match status" value="1"/>
</dbReference>
<accession>A0AAU7JHA5</accession>
<dbReference type="CDD" id="cd00408">
    <property type="entry name" value="DHDPS-like"/>
    <property type="match status" value="1"/>
</dbReference>
<dbReference type="PANTHER" id="PTHR12128">
    <property type="entry name" value="DIHYDRODIPICOLINATE SYNTHASE"/>
    <property type="match status" value="1"/>
</dbReference>
<protein>
    <submittedName>
        <fullName evidence="6">Dihydrodipicolinate synthase family protein</fullName>
    </submittedName>
</protein>